<name>A0A0E9WPW3_ANGAN</name>
<proteinExistence type="predicted"/>
<feature type="transmembrane region" description="Helical" evidence="1">
    <location>
        <begin position="97"/>
        <end position="119"/>
    </location>
</feature>
<sequence>MTSNCYHGNKTVKYIKRHEGMKKKKCYFLAFILLLLFFSNQMTSKRKHLMYPDVDFTAKGTKKLTLKPGHNLDTFLAICLFSFFRFDLQAPPEAFCYFTVFMCAYVCVCAVCVCVCVHAQEKIYWDRTMRMTLRLTH</sequence>
<keyword evidence="1" id="KW-0472">Membrane</keyword>
<reference evidence="2" key="2">
    <citation type="journal article" date="2015" name="Fish Shellfish Immunol.">
        <title>Early steps in the European eel (Anguilla anguilla)-Vibrio vulnificus interaction in the gills: Role of the RtxA13 toxin.</title>
        <authorList>
            <person name="Callol A."/>
            <person name="Pajuelo D."/>
            <person name="Ebbesson L."/>
            <person name="Teles M."/>
            <person name="MacKenzie S."/>
            <person name="Amaro C."/>
        </authorList>
    </citation>
    <scope>NUCLEOTIDE SEQUENCE</scope>
</reference>
<dbReference type="AlphaFoldDB" id="A0A0E9WPW3"/>
<organism evidence="2">
    <name type="scientific">Anguilla anguilla</name>
    <name type="common">European freshwater eel</name>
    <name type="synonym">Muraena anguilla</name>
    <dbReference type="NCBI Taxonomy" id="7936"/>
    <lineage>
        <taxon>Eukaryota</taxon>
        <taxon>Metazoa</taxon>
        <taxon>Chordata</taxon>
        <taxon>Craniata</taxon>
        <taxon>Vertebrata</taxon>
        <taxon>Euteleostomi</taxon>
        <taxon>Actinopterygii</taxon>
        <taxon>Neopterygii</taxon>
        <taxon>Teleostei</taxon>
        <taxon>Anguilliformes</taxon>
        <taxon>Anguillidae</taxon>
        <taxon>Anguilla</taxon>
    </lineage>
</organism>
<accession>A0A0E9WPW3</accession>
<reference evidence="2" key="1">
    <citation type="submission" date="2014-11" db="EMBL/GenBank/DDBJ databases">
        <authorList>
            <person name="Amaro Gonzalez C."/>
        </authorList>
    </citation>
    <scope>NUCLEOTIDE SEQUENCE</scope>
</reference>
<keyword evidence="1" id="KW-0812">Transmembrane</keyword>
<feature type="transmembrane region" description="Helical" evidence="1">
    <location>
        <begin position="26"/>
        <end position="43"/>
    </location>
</feature>
<evidence type="ECO:0000313" key="2">
    <source>
        <dbReference type="EMBL" id="JAH91620.1"/>
    </source>
</evidence>
<keyword evidence="1" id="KW-1133">Transmembrane helix</keyword>
<evidence type="ECO:0000256" key="1">
    <source>
        <dbReference type="SAM" id="Phobius"/>
    </source>
</evidence>
<dbReference type="EMBL" id="GBXM01016957">
    <property type="protein sequence ID" value="JAH91620.1"/>
    <property type="molecule type" value="Transcribed_RNA"/>
</dbReference>
<protein>
    <submittedName>
        <fullName evidence="2">Uncharacterized protein</fullName>
    </submittedName>
</protein>